<dbReference type="CDD" id="cd16393">
    <property type="entry name" value="SPO0J_N"/>
    <property type="match status" value="1"/>
</dbReference>
<comment type="function">
    <text evidence="4">Involved in chromosome partition. Localize to both poles of the predivisional cell following completion of DNA replication. Binds to the DNA origin of replication.</text>
</comment>
<comment type="caution">
    <text evidence="7">The sequence shown here is derived from an EMBL/GenBank/DDBJ whole genome shotgun (WGS) entry which is preliminary data.</text>
</comment>
<dbReference type="InterPro" id="IPR004437">
    <property type="entry name" value="ParB/RepB/Spo0J"/>
</dbReference>
<organism evidence="7 8">
    <name type="scientific">Paragemmobacter kunshanensis</name>
    <dbReference type="NCBI Taxonomy" id="2583234"/>
    <lineage>
        <taxon>Bacteria</taxon>
        <taxon>Pseudomonadati</taxon>
        <taxon>Pseudomonadota</taxon>
        <taxon>Alphaproteobacteria</taxon>
        <taxon>Rhodobacterales</taxon>
        <taxon>Paracoccaceae</taxon>
        <taxon>Paragemmobacter</taxon>
    </lineage>
</organism>
<reference evidence="7 8" key="1">
    <citation type="submission" date="2020-02" db="EMBL/GenBank/DDBJ databases">
        <title>Rhodobacter translucens sp. nov., a novel bacterium isolated from activated sludge.</title>
        <authorList>
            <person name="Liu J."/>
        </authorList>
    </citation>
    <scope>NUCLEOTIDE SEQUENCE [LARGE SCALE GENOMIC DNA]</scope>
    <source>
        <strain evidence="7 8">HX-7-19</strain>
    </source>
</reference>
<feature type="region of interest" description="Disordered" evidence="5">
    <location>
        <begin position="219"/>
        <end position="251"/>
    </location>
</feature>
<dbReference type="InterPro" id="IPR050336">
    <property type="entry name" value="Chromosome_partition/occlusion"/>
</dbReference>
<accession>A0A6M1TWH9</accession>
<keyword evidence="2" id="KW-0159">Chromosome partition</keyword>
<dbReference type="Pfam" id="PF17762">
    <property type="entry name" value="HTH_ParB"/>
    <property type="match status" value="1"/>
</dbReference>
<gene>
    <name evidence="7" type="ORF">G5V65_09625</name>
</gene>
<dbReference type="Pfam" id="PF23552">
    <property type="entry name" value="ParB_C"/>
    <property type="match status" value="1"/>
</dbReference>
<dbReference type="Gene3D" id="3.90.1530.30">
    <property type="match status" value="1"/>
</dbReference>
<dbReference type="SMART" id="SM00470">
    <property type="entry name" value="ParB"/>
    <property type="match status" value="1"/>
</dbReference>
<dbReference type="InterPro" id="IPR057240">
    <property type="entry name" value="ParB_dimer_C"/>
</dbReference>
<keyword evidence="8" id="KW-1185">Reference proteome</keyword>
<dbReference type="PANTHER" id="PTHR33375">
    <property type="entry name" value="CHROMOSOME-PARTITIONING PROTEIN PARB-RELATED"/>
    <property type="match status" value="1"/>
</dbReference>
<dbReference type="PANTHER" id="PTHR33375:SF1">
    <property type="entry name" value="CHROMOSOME-PARTITIONING PROTEIN PARB-RELATED"/>
    <property type="match status" value="1"/>
</dbReference>
<name>A0A6M1TWH9_9RHOB</name>
<dbReference type="InterPro" id="IPR036086">
    <property type="entry name" value="ParB/Sulfiredoxin_sf"/>
</dbReference>
<evidence type="ECO:0000259" key="6">
    <source>
        <dbReference type="SMART" id="SM00470"/>
    </source>
</evidence>
<evidence type="ECO:0000256" key="4">
    <source>
        <dbReference type="ARBA" id="ARBA00025472"/>
    </source>
</evidence>
<keyword evidence="3" id="KW-0238">DNA-binding</keyword>
<feature type="compositionally biased region" description="Basic and acidic residues" evidence="5">
    <location>
        <begin position="242"/>
        <end position="251"/>
    </location>
</feature>
<feature type="compositionally biased region" description="Basic and acidic residues" evidence="5">
    <location>
        <begin position="26"/>
        <end position="38"/>
    </location>
</feature>
<feature type="domain" description="ParB-like N-terminal" evidence="6">
    <location>
        <begin position="39"/>
        <end position="129"/>
    </location>
</feature>
<dbReference type="NCBIfam" id="TIGR00180">
    <property type="entry name" value="parB_part"/>
    <property type="match status" value="1"/>
</dbReference>
<evidence type="ECO:0000256" key="5">
    <source>
        <dbReference type="SAM" id="MobiDB-lite"/>
    </source>
</evidence>
<dbReference type="GO" id="GO:0005694">
    <property type="term" value="C:chromosome"/>
    <property type="evidence" value="ECO:0007669"/>
    <property type="project" value="TreeGrafter"/>
</dbReference>
<dbReference type="InterPro" id="IPR003115">
    <property type="entry name" value="ParB_N"/>
</dbReference>
<dbReference type="SUPFAM" id="SSF110849">
    <property type="entry name" value="ParB/Sulfiredoxin"/>
    <property type="match status" value="1"/>
</dbReference>
<dbReference type="Gene3D" id="1.10.10.2830">
    <property type="match status" value="1"/>
</dbReference>
<evidence type="ECO:0000313" key="8">
    <source>
        <dbReference type="Proteomes" id="UP000474758"/>
    </source>
</evidence>
<dbReference type="Proteomes" id="UP000474758">
    <property type="component" value="Unassembled WGS sequence"/>
</dbReference>
<feature type="compositionally biased region" description="Basic and acidic residues" evidence="5">
    <location>
        <begin position="1"/>
        <end position="10"/>
    </location>
</feature>
<evidence type="ECO:0000256" key="3">
    <source>
        <dbReference type="ARBA" id="ARBA00023125"/>
    </source>
</evidence>
<evidence type="ECO:0000256" key="2">
    <source>
        <dbReference type="ARBA" id="ARBA00022829"/>
    </source>
</evidence>
<dbReference type="FunFam" id="1.10.10.2830:FF:000001">
    <property type="entry name" value="Chromosome partitioning protein ParB"/>
    <property type="match status" value="1"/>
</dbReference>
<evidence type="ECO:0000313" key="7">
    <source>
        <dbReference type="EMBL" id="NGQ91156.1"/>
    </source>
</evidence>
<dbReference type="GO" id="GO:0007059">
    <property type="term" value="P:chromosome segregation"/>
    <property type="evidence" value="ECO:0007669"/>
    <property type="project" value="UniProtKB-KW"/>
</dbReference>
<evidence type="ECO:0000256" key="1">
    <source>
        <dbReference type="ARBA" id="ARBA00006295"/>
    </source>
</evidence>
<feature type="compositionally biased region" description="Basic and acidic residues" evidence="5">
    <location>
        <begin position="219"/>
        <end position="230"/>
    </location>
</feature>
<sequence length="304" mass="33802">MMEKKPERRSLGRGLSALMADVSVEADPKTPDRPRRPDLLIPVEKLVPNPNQPRRDFQPESLQELASSIRTKGVIQPLIVRDMGDGRYEIVAGERRWRAAQLAQLHELPAIIRDFTDSEVIEVAIIENIQRADLNAIEEALAFRQLMDRFGHTQEKLAEALSKSRSHIANLLRLLNLPDDVQTFVREGKISAGHARALITAPNASELARQVITRNLSVRETENLARDPARKGTGKASGPRGRSTDKDADTRALENDLSANLKMRVTIDHGQAGDGGTLAIRYRSLDDLDLLCRVLSAIPRDVTI</sequence>
<dbReference type="AlphaFoldDB" id="A0A6M1TWH9"/>
<proteinExistence type="inferred from homology"/>
<dbReference type="InterPro" id="IPR041468">
    <property type="entry name" value="HTH_ParB/Spo0J"/>
</dbReference>
<feature type="region of interest" description="Disordered" evidence="5">
    <location>
        <begin position="1"/>
        <end position="40"/>
    </location>
</feature>
<dbReference type="FunFam" id="3.90.1530.30:FF:000001">
    <property type="entry name" value="Chromosome partitioning protein ParB"/>
    <property type="match status" value="1"/>
</dbReference>
<dbReference type="EMBL" id="JAALFE010000008">
    <property type="protein sequence ID" value="NGQ91156.1"/>
    <property type="molecule type" value="Genomic_DNA"/>
</dbReference>
<dbReference type="GO" id="GO:0003677">
    <property type="term" value="F:DNA binding"/>
    <property type="evidence" value="ECO:0007669"/>
    <property type="project" value="UniProtKB-KW"/>
</dbReference>
<dbReference type="Pfam" id="PF02195">
    <property type="entry name" value="ParB_N"/>
    <property type="match status" value="1"/>
</dbReference>
<comment type="similarity">
    <text evidence="1">Belongs to the ParB family.</text>
</comment>
<protein>
    <submittedName>
        <fullName evidence="7">ParB/RepB/Spo0J family partition protein</fullName>
    </submittedName>
</protein>